<reference evidence="2 3" key="1">
    <citation type="submission" date="2016-10" db="EMBL/GenBank/DDBJ databases">
        <authorList>
            <person name="de Groot N.N."/>
        </authorList>
    </citation>
    <scope>NUCLEOTIDE SEQUENCE [LARGE SCALE GENOMIC DNA]</scope>
    <source>
        <strain evidence="2 3">DSM 2179</strain>
    </source>
</reference>
<feature type="domain" description="Cyclodeaminase/cyclohydrolase" evidence="1">
    <location>
        <begin position="7"/>
        <end position="168"/>
    </location>
</feature>
<gene>
    <name evidence="2" type="ORF">SAMN05660742_101300</name>
</gene>
<proteinExistence type="predicted"/>
<dbReference type="EMBL" id="FNZK01000001">
    <property type="protein sequence ID" value="SEI87158.1"/>
    <property type="molecule type" value="Genomic_DNA"/>
</dbReference>
<protein>
    <submittedName>
        <fullName evidence="2">Formiminotetrahydrofolate cyclodeaminase</fullName>
    </submittedName>
</protein>
<evidence type="ECO:0000313" key="2">
    <source>
        <dbReference type="EMBL" id="SEI87158.1"/>
    </source>
</evidence>
<dbReference type="AlphaFoldDB" id="A0A1H6U472"/>
<dbReference type="Proteomes" id="UP000199662">
    <property type="component" value="Unassembled WGS sequence"/>
</dbReference>
<evidence type="ECO:0000259" key="1">
    <source>
        <dbReference type="Pfam" id="PF04961"/>
    </source>
</evidence>
<dbReference type="PROSITE" id="PS51257">
    <property type="entry name" value="PROKAR_LIPOPROTEIN"/>
    <property type="match status" value="1"/>
</dbReference>
<accession>A0A1H6U472</accession>
<keyword evidence="3" id="KW-1185">Reference proteome</keyword>
<dbReference type="InterPro" id="IPR007044">
    <property type="entry name" value="Cyclodeamin/CycHdrlase"/>
</dbReference>
<name>A0A1H6U472_9FIRM</name>
<dbReference type="Gene3D" id="1.20.120.680">
    <property type="entry name" value="Formiminotetrahydrofolate cyclodeaminase monomer, up-and-down helical bundle"/>
    <property type="match status" value="1"/>
</dbReference>
<dbReference type="RefSeq" id="WP_019552028.1">
    <property type="nucleotide sequence ID" value="NZ_FNZK01000001.1"/>
</dbReference>
<dbReference type="STRING" id="84035.SAMN05660742_101300"/>
<dbReference type="InterPro" id="IPR036178">
    <property type="entry name" value="Formintransfe-cycloase-like_sf"/>
</dbReference>
<sequence length="195" mass="21260">MLKELSVGEFLSKLSGEKAPGSGSAAALVGACGVSLLMLALHLCSANSKYDSEPPIQRWQDELASIKETLEKLIDEDAVVMERVLPLFLSPIELETKEWNRLLAEAMSVSFATADACFAAMGIAKDMIQLAEPNLVCDIRFAALNCHTALQGSMMLNQTNIDLIREQGDLKAHLNERVSVLLVKTKCLVDLILDE</sequence>
<dbReference type="Pfam" id="PF04961">
    <property type="entry name" value="FTCD_C"/>
    <property type="match status" value="1"/>
</dbReference>
<dbReference type="GO" id="GO:0003824">
    <property type="term" value="F:catalytic activity"/>
    <property type="evidence" value="ECO:0007669"/>
    <property type="project" value="InterPro"/>
</dbReference>
<evidence type="ECO:0000313" key="3">
    <source>
        <dbReference type="Proteomes" id="UP000199662"/>
    </source>
</evidence>
<dbReference type="SUPFAM" id="SSF101262">
    <property type="entry name" value="Methenyltetrahydrofolate cyclohydrolase-like"/>
    <property type="match status" value="1"/>
</dbReference>
<organism evidence="2 3">
    <name type="scientific">Propionispira arboris</name>
    <dbReference type="NCBI Taxonomy" id="84035"/>
    <lineage>
        <taxon>Bacteria</taxon>
        <taxon>Bacillati</taxon>
        <taxon>Bacillota</taxon>
        <taxon>Negativicutes</taxon>
        <taxon>Selenomonadales</taxon>
        <taxon>Selenomonadaceae</taxon>
        <taxon>Propionispira</taxon>
    </lineage>
</organism>